<feature type="transmembrane region" description="Helical" evidence="7">
    <location>
        <begin position="204"/>
        <end position="229"/>
    </location>
</feature>
<gene>
    <name evidence="9" type="primary">opp4C</name>
    <name evidence="9" type="ORF">PRVXT_000313</name>
</gene>
<evidence type="ECO:0000256" key="3">
    <source>
        <dbReference type="ARBA" id="ARBA00022475"/>
    </source>
</evidence>
<keyword evidence="6 7" id="KW-0472">Membrane</keyword>
<evidence type="ECO:0000256" key="6">
    <source>
        <dbReference type="ARBA" id="ARBA00023136"/>
    </source>
</evidence>
<organism evidence="9">
    <name type="scientific">Proteinivorax tanatarense</name>
    <dbReference type="NCBI Taxonomy" id="1260629"/>
    <lineage>
        <taxon>Bacteria</taxon>
        <taxon>Bacillati</taxon>
        <taxon>Bacillota</taxon>
        <taxon>Clostridia</taxon>
        <taxon>Eubacteriales</taxon>
        <taxon>Proteinivoracaceae</taxon>
        <taxon>Proteinivorax</taxon>
    </lineage>
</organism>
<dbReference type="GO" id="GO:0005886">
    <property type="term" value="C:plasma membrane"/>
    <property type="evidence" value="ECO:0007669"/>
    <property type="project" value="UniProtKB-SubCell"/>
</dbReference>
<accession>A0AAU7VSA5</accession>
<feature type="transmembrane region" description="Helical" evidence="7">
    <location>
        <begin position="87"/>
        <end position="111"/>
    </location>
</feature>
<dbReference type="CDD" id="cd06261">
    <property type="entry name" value="TM_PBP2"/>
    <property type="match status" value="1"/>
</dbReference>
<dbReference type="SUPFAM" id="SSF161098">
    <property type="entry name" value="MetI-like"/>
    <property type="match status" value="1"/>
</dbReference>
<evidence type="ECO:0000256" key="5">
    <source>
        <dbReference type="ARBA" id="ARBA00022989"/>
    </source>
</evidence>
<dbReference type="Pfam" id="PF00528">
    <property type="entry name" value="BPD_transp_1"/>
    <property type="match status" value="1"/>
</dbReference>
<dbReference type="EMBL" id="CP158367">
    <property type="protein sequence ID" value="XBX76349.1"/>
    <property type="molecule type" value="Genomic_DNA"/>
</dbReference>
<feature type="domain" description="ABC transmembrane type-1" evidence="8">
    <location>
        <begin position="83"/>
        <end position="274"/>
    </location>
</feature>
<dbReference type="InterPro" id="IPR000515">
    <property type="entry name" value="MetI-like"/>
</dbReference>
<keyword evidence="3" id="KW-1003">Cell membrane</keyword>
<comment type="similarity">
    <text evidence="7">Belongs to the binding-protein-dependent transport system permease family.</text>
</comment>
<evidence type="ECO:0000313" key="9">
    <source>
        <dbReference type="EMBL" id="XBX76349.1"/>
    </source>
</evidence>
<evidence type="ECO:0000256" key="4">
    <source>
        <dbReference type="ARBA" id="ARBA00022692"/>
    </source>
</evidence>
<dbReference type="AlphaFoldDB" id="A0AAU7VSA5"/>
<keyword evidence="2 7" id="KW-0813">Transport</keyword>
<sequence length="287" mass="31399">MNEPKGLSPWKIAKDRFFQNKLAVIGLVVLTILIFSAIFAPVLTPHDRDWQDRARINDGPDGVNWLGFDDVGRDIYTRLIYGGRVSLSVGIIATLIATTIGVTLGSIAGYFGGLADGIIMRLVDTIMCFPFFVIAVVLSATLGATVFNTILIIAAVRWTQIARVVRAEILSLKEREFVEAARALGLEKYEIIVRHLIPNVMAPIIVYSTLSIATAILLEAGLSFLGLGVSQPTPSWGNMLESAQSLIALDNRPWQWMPAGFMVFITVLSINFVGDGLRDALDPKLKQ</sequence>
<evidence type="ECO:0000256" key="7">
    <source>
        <dbReference type="RuleBase" id="RU363032"/>
    </source>
</evidence>
<feature type="transmembrane region" description="Helical" evidence="7">
    <location>
        <begin position="256"/>
        <end position="277"/>
    </location>
</feature>
<reference evidence="9" key="1">
    <citation type="journal article" date="2013" name="Extremophiles">
        <title>Proteinivorax tanatarense gen. nov., sp. nov., an anaerobic, haloalkaliphilic, proteolytic bacterium isolated from a decaying algal bloom, and proposal of Proteinivoraceae fam. nov.</title>
        <authorList>
            <person name="Kevbrin V."/>
            <person name="Boltyanskaya Y."/>
            <person name="Zhilina T."/>
            <person name="Kolganova T."/>
            <person name="Lavrentjeva E."/>
            <person name="Kuznetsov B."/>
        </authorList>
    </citation>
    <scope>NUCLEOTIDE SEQUENCE</scope>
    <source>
        <strain evidence="9">Z-910T</strain>
    </source>
</reference>
<dbReference type="InterPro" id="IPR025966">
    <property type="entry name" value="OppC_N"/>
</dbReference>
<keyword evidence="5 7" id="KW-1133">Transmembrane helix</keyword>
<feature type="transmembrane region" description="Helical" evidence="7">
    <location>
        <begin position="22"/>
        <end position="43"/>
    </location>
</feature>
<dbReference type="GO" id="GO:0055085">
    <property type="term" value="P:transmembrane transport"/>
    <property type="evidence" value="ECO:0007669"/>
    <property type="project" value="InterPro"/>
</dbReference>
<reference evidence="9" key="2">
    <citation type="submission" date="2024-06" db="EMBL/GenBank/DDBJ databases">
        <authorList>
            <person name="Petrova K.O."/>
            <person name="Toshchakov S.V."/>
            <person name="Boltjanskaja Y.V."/>
            <person name="Kevbrin V."/>
        </authorList>
    </citation>
    <scope>NUCLEOTIDE SEQUENCE</scope>
    <source>
        <strain evidence="9">Z-910T</strain>
    </source>
</reference>
<feature type="transmembrane region" description="Helical" evidence="7">
    <location>
        <begin position="131"/>
        <end position="156"/>
    </location>
</feature>
<keyword evidence="4 7" id="KW-0812">Transmembrane</keyword>
<dbReference type="InterPro" id="IPR035906">
    <property type="entry name" value="MetI-like_sf"/>
</dbReference>
<dbReference type="Gene3D" id="1.10.3720.10">
    <property type="entry name" value="MetI-like"/>
    <property type="match status" value="1"/>
</dbReference>
<dbReference type="PANTHER" id="PTHR43386">
    <property type="entry name" value="OLIGOPEPTIDE TRANSPORT SYSTEM PERMEASE PROTEIN APPC"/>
    <property type="match status" value="1"/>
</dbReference>
<dbReference type="PANTHER" id="PTHR43386:SF1">
    <property type="entry name" value="D,D-DIPEPTIDE TRANSPORT SYSTEM PERMEASE PROTEIN DDPC-RELATED"/>
    <property type="match status" value="1"/>
</dbReference>
<dbReference type="Pfam" id="PF12911">
    <property type="entry name" value="OppC_N"/>
    <property type="match status" value="1"/>
</dbReference>
<comment type="subcellular location">
    <subcellularLocation>
        <location evidence="1 7">Cell membrane</location>
        <topology evidence="1 7">Multi-pass membrane protein</topology>
    </subcellularLocation>
</comment>
<evidence type="ECO:0000259" key="8">
    <source>
        <dbReference type="PROSITE" id="PS50928"/>
    </source>
</evidence>
<proteinExistence type="inferred from homology"/>
<evidence type="ECO:0000256" key="2">
    <source>
        <dbReference type="ARBA" id="ARBA00022448"/>
    </source>
</evidence>
<protein>
    <submittedName>
        <fullName evidence="9">Oligopeptide ABC transporter permease</fullName>
    </submittedName>
</protein>
<dbReference type="PROSITE" id="PS50928">
    <property type="entry name" value="ABC_TM1"/>
    <property type="match status" value="1"/>
</dbReference>
<dbReference type="InterPro" id="IPR053523">
    <property type="entry name" value="Oligopeptide_permease_AppC"/>
</dbReference>
<name>A0AAU7VSA5_9FIRM</name>
<dbReference type="InterPro" id="IPR050366">
    <property type="entry name" value="BP-dependent_transpt_permease"/>
</dbReference>
<evidence type="ECO:0000256" key="1">
    <source>
        <dbReference type="ARBA" id="ARBA00004651"/>
    </source>
</evidence>
<dbReference type="NCBIfam" id="NF045476">
    <property type="entry name" value="Opp4C"/>
    <property type="match status" value="1"/>
</dbReference>